<dbReference type="STRING" id="50376.A0A517L8E2"/>
<dbReference type="Gene3D" id="3.40.1340.10">
    <property type="entry name" value="RNA polymerase, Rpb5, N-terminal domain"/>
    <property type="match status" value="1"/>
</dbReference>
<dbReference type="PIRSF" id="PIRSF000747">
    <property type="entry name" value="RPB5"/>
    <property type="match status" value="1"/>
</dbReference>
<dbReference type="OrthoDB" id="248779at2759"/>
<evidence type="ECO:0000256" key="2">
    <source>
        <dbReference type="ARBA" id="ARBA00020809"/>
    </source>
</evidence>
<dbReference type="HAMAP" id="MF_00025">
    <property type="entry name" value="RNApol_Rpo5_RPB5"/>
    <property type="match status" value="1"/>
</dbReference>
<dbReference type="InterPro" id="IPR014381">
    <property type="entry name" value="Arch_Rpo5/euc_Rpb5"/>
</dbReference>
<dbReference type="Gene3D" id="3.90.940.20">
    <property type="entry name" value="RPB5-like RNA polymerase subunit"/>
    <property type="match status" value="1"/>
</dbReference>
<dbReference type="AlphaFoldDB" id="A0A517L8E2"/>
<sequence>MDDVEQANKNTVKLWRVYKTALQMCKDRGYTMSDDELNISMAEFRHKFEQDGTINRSLLTTTATPSPKMIETLTEPPSPRNPNPTPTFGTIRIAFNGEHNVGIKPLKQFVQACAEDGIHTGILITAVAPTSASLKITAALDPKDQIIEIFQESELVVNITLHELVPTHVLLSHKEKKELLERYRLKESQLPRIQRSDPVAKYFGLKRGQVVKIIRKSETAGRYASYRWCI</sequence>
<dbReference type="Proteomes" id="UP000316270">
    <property type="component" value="Chromosome 6"/>
</dbReference>
<dbReference type="GO" id="GO:0003677">
    <property type="term" value="F:DNA binding"/>
    <property type="evidence" value="ECO:0007669"/>
    <property type="project" value="InterPro"/>
</dbReference>
<evidence type="ECO:0000256" key="3">
    <source>
        <dbReference type="ARBA" id="ARBA00023163"/>
    </source>
</evidence>
<comment type="subcellular location">
    <subcellularLocation>
        <location evidence="1">Nucleus</location>
    </subcellularLocation>
</comment>
<dbReference type="GO" id="GO:0005736">
    <property type="term" value="C:RNA polymerase I complex"/>
    <property type="evidence" value="ECO:0007669"/>
    <property type="project" value="TreeGrafter"/>
</dbReference>
<keyword evidence="4" id="KW-0539">Nucleus</keyword>
<dbReference type="GO" id="GO:0005666">
    <property type="term" value="C:RNA polymerase III complex"/>
    <property type="evidence" value="ECO:0007669"/>
    <property type="project" value="TreeGrafter"/>
</dbReference>
<proteinExistence type="inferred from homology"/>
<dbReference type="GO" id="GO:0006366">
    <property type="term" value="P:transcription by RNA polymerase II"/>
    <property type="evidence" value="ECO:0007669"/>
    <property type="project" value="TreeGrafter"/>
</dbReference>
<name>A0A517L8E2_9PEZI</name>
<keyword evidence="9" id="KW-1185">Reference proteome</keyword>
<dbReference type="InterPro" id="IPR035913">
    <property type="entry name" value="RPB5-like_sf"/>
</dbReference>
<dbReference type="PANTHER" id="PTHR10535">
    <property type="entry name" value="DNA-DIRECTED RNA POLYMERASES I, II, AND III SUBUNIT RPABC1"/>
    <property type="match status" value="1"/>
</dbReference>
<dbReference type="GO" id="GO:0005665">
    <property type="term" value="C:RNA polymerase II, core complex"/>
    <property type="evidence" value="ECO:0007669"/>
    <property type="project" value="TreeGrafter"/>
</dbReference>
<dbReference type="PANTHER" id="PTHR10535:SF0">
    <property type="entry name" value="DNA-DIRECTED RNA POLYMERASES I, II, AND III SUBUNIT RPABC1"/>
    <property type="match status" value="1"/>
</dbReference>
<dbReference type="InterPro" id="IPR000783">
    <property type="entry name" value="RNA_pol_subH/Rpb5_C"/>
</dbReference>
<dbReference type="Pfam" id="PF01191">
    <property type="entry name" value="RNA_pol_Rpb5_C"/>
    <property type="match status" value="1"/>
</dbReference>
<evidence type="ECO:0000256" key="1">
    <source>
        <dbReference type="ARBA" id="ARBA00004123"/>
    </source>
</evidence>
<evidence type="ECO:0000313" key="9">
    <source>
        <dbReference type="Proteomes" id="UP000316270"/>
    </source>
</evidence>
<dbReference type="InterPro" id="IPR005571">
    <property type="entry name" value="RNA_pol_Rpb5_N"/>
</dbReference>
<evidence type="ECO:0000259" key="7">
    <source>
        <dbReference type="Pfam" id="PF03871"/>
    </source>
</evidence>
<evidence type="ECO:0000259" key="6">
    <source>
        <dbReference type="Pfam" id="PF01191"/>
    </source>
</evidence>
<dbReference type="SUPFAM" id="SSF55287">
    <property type="entry name" value="RPB5-like RNA polymerase subunit"/>
    <property type="match status" value="1"/>
</dbReference>
<feature type="domain" description="RNA polymerase subunit H/Rpb5 C-terminal" evidence="6">
    <location>
        <begin position="157"/>
        <end position="229"/>
    </location>
</feature>
<keyword evidence="3" id="KW-0804">Transcription</keyword>
<dbReference type="FunFam" id="3.90.940.20:FF:000001">
    <property type="entry name" value="DNA-directed RNA polymerases I, II, and III subunit RPABC1"/>
    <property type="match status" value="1"/>
</dbReference>
<dbReference type="GO" id="GO:0042797">
    <property type="term" value="P:tRNA transcription by RNA polymerase III"/>
    <property type="evidence" value="ECO:0007669"/>
    <property type="project" value="TreeGrafter"/>
</dbReference>
<organism evidence="8 9">
    <name type="scientific">Venturia effusa</name>
    <dbReference type="NCBI Taxonomy" id="50376"/>
    <lineage>
        <taxon>Eukaryota</taxon>
        <taxon>Fungi</taxon>
        <taxon>Dikarya</taxon>
        <taxon>Ascomycota</taxon>
        <taxon>Pezizomycotina</taxon>
        <taxon>Dothideomycetes</taxon>
        <taxon>Pleosporomycetidae</taxon>
        <taxon>Venturiales</taxon>
        <taxon>Venturiaceae</taxon>
        <taxon>Venturia</taxon>
    </lineage>
</organism>
<comment type="similarity">
    <text evidence="5">Belongs to the archaeal Rpo5/eukaryotic RPB5 RNA polymerase subunit family.</text>
</comment>
<accession>A0A517L8E2</accession>
<evidence type="ECO:0000256" key="5">
    <source>
        <dbReference type="ARBA" id="ARBA00025765"/>
    </source>
</evidence>
<dbReference type="GO" id="GO:0006362">
    <property type="term" value="P:transcription elongation by RNA polymerase I"/>
    <property type="evidence" value="ECO:0007669"/>
    <property type="project" value="TreeGrafter"/>
</dbReference>
<protein>
    <recommendedName>
        <fullName evidence="2">DNA-directed RNA polymerases I, II, and III subunit RPABC1</fullName>
    </recommendedName>
</protein>
<dbReference type="GO" id="GO:0003899">
    <property type="term" value="F:DNA-directed RNA polymerase activity"/>
    <property type="evidence" value="ECO:0007669"/>
    <property type="project" value="InterPro"/>
</dbReference>
<dbReference type="EMBL" id="CP042190">
    <property type="protein sequence ID" value="QDS71887.1"/>
    <property type="molecule type" value="Genomic_DNA"/>
</dbReference>
<gene>
    <name evidence="8" type="ORF">FKW77_010185</name>
</gene>
<evidence type="ECO:0000256" key="4">
    <source>
        <dbReference type="ARBA" id="ARBA00023242"/>
    </source>
</evidence>
<dbReference type="InterPro" id="IPR036710">
    <property type="entry name" value="RNA_pol_Rpb5_N_sf"/>
</dbReference>
<reference evidence="8 9" key="1">
    <citation type="submission" date="2019-07" db="EMBL/GenBank/DDBJ databases">
        <title>Finished genome of Venturia effusa.</title>
        <authorList>
            <person name="Young C.A."/>
            <person name="Cox M.P."/>
            <person name="Ganley A.R.D."/>
            <person name="David W.J."/>
        </authorList>
    </citation>
    <scope>NUCLEOTIDE SEQUENCE [LARGE SCALE GENOMIC DNA]</scope>
    <source>
        <strain evidence="9">albino</strain>
    </source>
</reference>
<feature type="domain" description="RNA polymerase Rpb5 N-terminal" evidence="7">
    <location>
        <begin position="9"/>
        <end position="112"/>
    </location>
</feature>
<dbReference type="NCBIfam" id="NF007129">
    <property type="entry name" value="PRK09570.1"/>
    <property type="match status" value="1"/>
</dbReference>
<dbReference type="SUPFAM" id="SSF53036">
    <property type="entry name" value="Eukaryotic RPB5 N-terminal domain"/>
    <property type="match status" value="1"/>
</dbReference>
<dbReference type="Pfam" id="PF03871">
    <property type="entry name" value="RNA_pol_Rpb5_N"/>
    <property type="match status" value="1"/>
</dbReference>
<evidence type="ECO:0000313" key="8">
    <source>
        <dbReference type="EMBL" id="QDS71887.1"/>
    </source>
</evidence>